<keyword evidence="5" id="KW-1185">Reference proteome</keyword>
<comment type="caution">
    <text evidence="4">The sequence shown here is derived from an EMBL/GenBank/DDBJ whole genome shotgun (WGS) entry which is preliminary data.</text>
</comment>
<evidence type="ECO:0000256" key="1">
    <source>
        <dbReference type="ARBA" id="ARBA00010062"/>
    </source>
</evidence>
<proteinExistence type="inferred from homology"/>
<keyword evidence="2" id="KW-0732">Signal</keyword>
<evidence type="ECO:0000313" key="5">
    <source>
        <dbReference type="Proteomes" id="UP001529369"/>
    </source>
</evidence>
<evidence type="ECO:0000259" key="3">
    <source>
        <dbReference type="Pfam" id="PF13458"/>
    </source>
</evidence>
<dbReference type="Gene3D" id="3.40.50.2300">
    <property type="match status" value="2"/>
</dbReference>
<gene>
    <name evidence="4" type="ORF">QWZ14_06155</name>
</gene>
<evidence type="ECO:0000313" key="4">
    <source>
        <dbReference type="EMBL" id="MDN3563959.1"/>
    </source>
</evidence>
<reference evidence="5" key="1">
    <citation type="journal article" date="2019" name="Int. J. Syst. Evol. Microbiol.">
        <title>The Global Catalogue of Microorganisms (GCM) 10K type strain sequencing project: providing services to taxonomists for standard genome sequencing and annotation.</title>
        <authorList>
            <consortium name="The Broad Institute Genomics Platform"/>
            <consortium name="The Broad Institute Genome Sequencing Center for Infectious Disease"/>
            <person name="Wu L."/>
            <person name="Ma J."/>
        </authorList>
    </citation>
    <scope>NUCLEOTIDE SEQUENCE [LARGE SCALE GENOMIC DNA]</scope>
    <source>
        <strain evidence="5">CECT 7131</strain>
    </source>
</reference>
<dbReference type="EMBL" id="JAUFPN010000054">
    <property type="protein sequence ID" value="MDN3563959.1"/>
    <property type="molecule type" value="Genomic_DNA"/>
</dbReference>
<dbReference type="SUPFAM" id="SSF53822">
    <property type="entry name" value="Periplasmic binding protein-like I"/>
    <property type="match status" value="1"/>
</dbReference>
<dbReference type="RefSeq" id="WP_290315751.1">
    <property type="nucleotide sequence ID" value="NZ_JAUFPN010000054.1"/>
</dbReference>
<comment type="similarity">
    <text evidence="1">Belongs to the leucine-binding protein family.</text>
</comment>
<dbReference type="Pfam" id="PF13458">
    <property type="entry name" value="Peripla_BP_6"/>
    <property type="match status" value="1"/>
</dbReference>
<organism evidence="4 5">
    <name type="scientific">Paeniroseomonas aquatica</name>
    <dbReference type="NCBI Taxonomy" id="373043"/>
    <lineage>
        <taxon>Bacteria</taxon>
        <taxon>Pseudomonadati</taxon>
        <taxon>Pseudomonadota</taxon>
        <taxon>Alphaproteobacteria</taxon>
        <taxon>Acetobacterales</taxon>
        <taxon>Acetobacteraceae</taxon>
        <taxon>Paeniroseomonas</taxon>
    </lineage>
</organism>
<sequence length="209" mass="21227">ARRFGLLAPDDEFGRRLAAALRARMPALGLAAPVVVLHPRIGDSAAAARDLATQAGPEGLDAVLLGLGGERARAAAAALATALPTPARLLGTSLWAQDPVVAREPALADAWFPGPDPATRAGFDQRYQAAFGDRPPRLAGVAYDAAALASRAAREGQDAPVGQPMLGADGPIRLAPEGLAQHGLALFAVDPSGEPRLVQPAPIPGSPGS</sequence>
<dbReference type="Proteomes" id="UP001529369">
    <property type="component" value="Unassembled WGS sequence"/>
</dbReference>
<dbReference type="InterPro" id="IPR028082">
    <property type="entry name" value="Peripla_BP_I"/>
</dbReference>
<dbReference type="InterPro" id="IPR028081">
    <property type="entry name" value="Leu-bd"/>
</dbReference>
<accession>A0ABT8A2N6</accession>
<feature type="non-terminal residue" evidence="4">
    <location>
        <position position="1"/>
    </location>
</feature>
<evidence type="ECO:0000256" key="2">
    <source>
        <dbReference type="ARBA" id="ARBA00022729"/>
    </source>
</evidence>
<feature type="domain" description="Leucine-binding protein" evidence="3">
    <location>
        <begin position="2"/>
        <end position="155"/>
    </location>
</feature>
<protein>
    <submittedName>
        <fullName evidence="4">ABC transporter substrate-binding protein</fullName>
    </submittedName>
</protein>
<name>A0ABT8A2N6_9PROT</name>